<dbReference type="PROSITE" id="PS50045">
    <property type="entry name" value="SIGMA54_INTERACT_4"/>
    <property type="match status" value="1"/>
</dbReference>
<evidence type="ECO:0000256" key="1">
    <source>
        <dbReference type="ARBA" id="ARBA00022741"/>
    </source>
</evidence>
<evidence type="ECO:0000256" key="3">
    <source>
        <dbReference type="ARBA" id="ARBA00023015"/>
    </source>
</evidence>
<evidence type="ECO:0000313" key="7">
    <source>
        <dbReference type="Proteomes" id="UP000518904"/>
    </source>
</evidence>
<keyword evidence="2" id="KW-0067">ATP-binding</keyword>
<dbReference type="Pfam" id="PF00158">
    <property type="entry name" value="Sigma54_activat"/>
    <property type="match status" value="1"/>
</dbReference>
<reference evidence="6 7" key="1">
    <citation type="submission" date="2020-04" db="EMBL/GenBank/DDBJ databases">
        <title>Whole-genome sequencing of Vibrio spp. from China reveals different genetic environments of blaCTX-M-14 among diverse lineages.</title>
        <authorList>
            <person name="Zheng Z."/>
            <person name="Ye L."/>
            <person name="Chen S."/>
        </authorList>
    </citation>
    <scope>NUCLEOTIDE SEQUENCE [LARGE SCALE GENOMIC DNA]</scope>
    <source>
        <strain evidence="6 7">Vb0551</strain>
    </source>
</reference>
<dbReference type="GO" id="GO:0005524">
    <property type="term" value="F:ATP binding"/>
    <property type="evidence" value="ECO:0007669"/>
    <property type="project" value="UniProtKB-KW"/>
</dbReference>
<dbReference type="Gene3D" id="3.40.50.300">
    <property type="entry name" value="P-loop containing nucleotide triphosphate hydrolases"/>
    <property type="match status" value="1"/>
</dbReference>
<keyword evidence="3" id="KW-0805">Transcription regulation</keyword>
<dbReference type="Pfam" id="PF25601">
    <property type="entry name" value="AAA_lid_14"/>
    <property type="match status" value="1"/>
</dbReference>
<dbReference type="PROSITE" id="PS00688">
    <property type="entry name" value="SIGMA54_INTERACT_3"/>
    <property type="match status" value="1"/>
</dbReference>
<protein>
    <submittedName>
        <fullName evidence="6">Sigma 54-interacting transcriptional regulator</fullName>
    </submittedName>
</protein>
<dbReference type="GO" id="GO:0006355">
    <property type="term" value="P:regulation of DNA-templated transcription"/>
    <property type="evidence" value="ECO:0007669"/>
    <property type="project" value="InterPro"/>
</dbReference>
<evidence type="ECO:0000256" key="4">
    <source>
        <dbReference type="ARBA" id="ARBA00023163"/>
    </source>
</evidence>
<dbReference type="InterPro" id="IPR025944">
    <property type="entry name" value="Sigma_54_int_dom_CS"/>
</dbReference>
<evidence type="ECO:0000313" key="6">
    <source>
        <dbReference type="EMBL" id="NMU82890.1"/>
    </source>
</evidence>
<evidence type="ECO:0000259" key="5">
    <source>
        <dbReference type="PROSITE" id="PS50045"/>
    </source>
</evidence>
<dbReference type="InterPro" id="IPR058031">
    <property type="entry name" value="AAA_lid_NorR"/>
</dbReference>
<organism evidence="6 7">
    <name type="scientific">Vibrio parahaemolyticus</name>
    <dbReference type="NCBI Taxonomy" id="670"/>
    <lineage>
        <taxon>Bacteria</taxon>
        <taxon>Pseudomonadati</taxon>
        <taxon>Pseudomonadota</taxon>
        <taxon>Gammaproteobacteria</taxon>
        <taxon>Vibrionales</taxon>
        <taxon>Vibrionaceae</taxon>
        <taxon>Vibrio</taxon>
    </lineage>
</organism>
<dbReference type="InterPro" id="IPR002078">
    <property type="entry name" value="Sigma_54_int"/>
</dbReference>
<feature type="non-terminal residue" evidence="6">
    <location>
        <position position="1"/>
    </location>
</feature>
<dbReference type="Gene3D" id="1.10.8.60">
    <property type="match status" value="1"/>
</dbReference>
<name>A0A7Y0SG53_VIBPH</name>
<dbReference type="SUPFAM" id="SSF52540">
    <property type="entry name" value="P-loop containing nucleoside triphosphate hydrolases"/>
    <property type="match status" value="1"/>
</dbReference>
<keyword evidence="4" id="KW-0804">Transcription</keyword>
<feature type="domain" description="Sigma-54 factor interaction" evidence="5">
    <location>
        <begin position="1"/>
        <end position="84"/>
    </location>
</feature>
<sequence>TNKDLEAAIRSGQFREDLYYRLNVFSIFLPPLRERKSDILLLAEHFLEKYEREHNKRIRRLSTPAIDMLMSYHFPGNVRELENA</sequence>
<dbReference type="Proteomes" id="UP000518904">
    <property type="component" value="Unassembled WGS sequence"/>
</dbReference>
<gene>
    <name evidence="6" type="ORF">HKB16_08345</name>
</gene>
<dbReference type="InterPro" id="IPR027417">
    <property type="entry name" value="P-loop_NTPase"/>
</dbReference>
<keyword evidence="1" id="KW-0547">Nucleotide-binding</keyword>
<dbReference type="EMBL" id="JABCLB010001078">
    <property type="protein sequence ID" value="NMU82890.1"/>
    <property type="molecule type" value="Genomic_DNA"/>
</dbReference>
<proteinExistence type="predicted"/>
<evidence type="ECO:0000256" key="2">
    <source>
        <dbReference type="ARBA" id="ARBA00022840"/>
    </source>
</evidence>
<comment type="caution">
    <text evidence="6">The sequence shown here is derived from an EMBL/GenBank/DDBJ whole genome shotgun (WGS) entry which is preliminary data.</text>
</comment>
<accession>A0A7Y0SG53</accession>
<feature type="non-terminal residue" evidence="6">
    <location>
        <position position="84"/>
    </location>
</feature>
<dbReference type="AlphaFoldDB" id="A0A7Y0SG53"/>
<dbReference type="PANTHER" id="PTHR32071">
    <property type="entry name" value="TRANSCRIPTIONAL REGULATORY PROTEIN"/>
    <property type="match status" value="1"/>
</dbReference>